<dbReference type="STRING" id="7574.A0A1S3JLE7"/>
<proteinExistence type="predicted"/>
<dbReference type="GO" id="GO:0015439">
    <property type="term" value="F:ABC-type heme transporter activity"/>
    <property type="evidence" value="ECO:0007669"/>
    <property type="project" value="TreeGrafter"/>
</dbReference>
<accession>A0A1S3JLE7</accession>
<dbReference type="Proteomes" id="UP000085678">
    <property type="component" value="Unplaced"/>
</dbReference>
<dbReference type="InterPro" id="IPR039421">
    <property type="entry name" value="Type_1_exporter"/>
</dbReference>
<dbReference type="InterPro" id="IPR011527">
    <property type="entry name" value="ABC1_TM_dom"/>
</dbReference>
<dbReference type="GO" id="GO:0020037">
    <property type="term" value="F:heme binding"/>
    <property type="evidence" value="ECO:0007669"/>
    <property type="project" value="TreeGrafter"/>
</dbReference>
<dbReference type="SUPFAM" id="SSF90123">
    <property type="entry name" value="ABC transporter transmembrane region"/>
    <property type="match status" value="1"/>
</dbReference>
<evidence type="ECO:0000313" key="7">
    <source>
        <dbReference type="Proteomes" id="UP000085678"/>
    </source>
</evidence>
<dbReference type="SUPFAM" id="SSF52540">
    <property type="entry name" value="P-loop containing nucleoside triphosphate hydrolases"/>
    <property type="match status" value="1"/>
</dbReference>
<dbReference type="InterPro" id="IPR003439">
    <property type="entry name" value="ABC_transporter-like_ATP-bd"/>
</dbReference>
<feature type="non-terminal residue" evidence="8">
    <location>
        <position position="219"/>
    </location>
</feature>
<dbReference type="GO" id="GO:0005774">
    <property type="term" value="C:vacuolar membrane"/>
    <property type="evidence" value="ECO:0007669"/>
    <property type="project" value="TreeGrafter"/>
</dbReference>
<protein>
    <submittedName>
        <fullName evidence="8">ATP-binding cassette sub-family B member 6, mitochondrial-like</fullName>
    </submittedName>
</protein>
<evidence type="ECO:0000256" key="4">
    <source>
        <dbReference type="ARBA" id="ARBA00023136"/>
    </source>
</evidence>
<organism evidence="7 8">
    <name type="scientific">Lingula anatina</name>
    <name type="common">Brachiopod</name>
    <name type="synonym">Lingula unguis</name>
    <dbReference type="NCBI Taxonomy" id="7574"/>
    <lineage>
        <taxon>Eukaryota</taxon>
        <taxon>Metazoa</taxon>
        <taxon>Spiralia</taxon>
        <taxon>Lophotrochozoa</taxon>
        <taxon>Brachiopoda</taxon>
        <taxon>Linguliformea</taxon>
        <taxon>Lingulata</taxon>
        <taxon>Lingulida</taxon>
        <taxon>Linguloidea</taxon>
        <taxon>Lingulidae</taxon>
        <taxon>Lingula</taxon>
    </lineage>
</organism>
<feature type="transmembrane region" description="Helical" evidence="5">
    <location>
        <begin position="62"/>
        <end position="82"/>
    </location>
</feature>
<dbReference type="KEGG" id="lak:106174109"/>
<keyword evidence="3 5" id="KW-1133">Transmembrane helix</keyword>
<dbReference type="PANTHER" id="PTHR24221">
    <property type="entry name" value="ATP-BINDING CASSETTE SUB-FAMILY B"/>
    <property type="match status" value="1"/>
</dbReference>
<dbReference type="Gene3D" id="1.20.1560.10">
    <property type="entry name" value="ABC transporter type 1, transmembrane domain"/>
    <property type="match status" value="1"/>
</dbReference>
<evidence type="ECO:0000256" key="2">
    <source>
        <dbReference type="ARBA" id="ARBA00022692"/>
    </source>
</evidence>
<dbReference type="InterPro" id="IPR027417">
    <property type="entry name" value="P-loop_NTPase"/>
</dbReference>
<evidence type="ECO:0000259" key="6">
    <source>
        <dbReference type="PROSITE" id="PS50929"/>
    </source>
</evidence>
<dbReference type="GO" id="GO:0016887">
    <property type="term" value="F:ATP hydrolysis activity"/>
    <property type="evidence" value="ECO:0007669"/>
    <property type="project" value="InterPro"/>
</dbReference>
<dbReference type="OrthoDB" id="6500128at2759"/>
<keyword evidence="4 5" id="KW-0472">Membrane</keyword>
<feature type="transmembrane region" description="Helical" evidence="5">
    <location>
        <begin position="32"/>
        <end position="50"/>
    </location>
</feature>
<keyword evidence="7" id="KW-1185">Reference proteome</keyword>
<dbReference type="Gene3D" id="3.40.50.300">
    <property type="entry name" value="P-loop containing nucleotide triphosphate hydrolases"/>
    <property type="match status" value="1"/>
</dbReference>
<keyword evidence="2 5" id="KW-0812">Transmembrane</keyword>
<reference evidence="8" key="1">
    <citation type="submission" date="2025-08" db="UniProtKB">
        <authorList>
            <consortium name="RefSeq"/>
        </authorList>
    </citation>
    <scope>IDENTIFICATION</scope>
    <source>
        <tissue evidence="8">Gonads</tissue>
    </source>
</reference>
<evidence type="ECO:0000256" key="1">
    <source>
        <dbReference type="ARBA" id="ARBA00004141"/>
    </source>
</evidence>
<evidence type="ECO:0000256" key="3">
    <source>
        <dbReference type="ARBA" id="ARBA00022989"/>
    </source>
</evidence>
<dbReference type="Pfam" id="PF00005">
    <property type="entry name" value="ABC_tran"/>
    <property type="match status" value="1"/>
</dbReference>
<evidence type="ECO:0000256" key="5">
    <source>
        <dbReference type="SAM" id="Phobius"/>
    </source>
</evidence>
<evidence type="ECO:0000313" key="8">
    <source>
        <dbReference type="RefSeq" id="XP_013410961.1"/>
    </source>
</evidence>
<dbReference type="GeneID" id="106174109"/>
<dbReference type="RefSeq" id="XP_013410961.1">
    <property type="nucleotide sequence ID" value="XM_013555507.1"/>
</dbReference>
<dbReference type="PANTHER" id="PTHR24221:SF654">
    <property type="entry name" value="ATP-BINDING CASSETTE SUB-FAMILY B MEMBER 6"/>
    <property type="match status" value="1"/>
</dbReference>
<dbReference type="InParanoid" id="A0A1S3JLE7"/>
<dbReference type="PROSITE" id="PS50929">
    <property type="entry name" value="ABC_TM1F"/>
    <property type="match status" value="1"/>
</dbReference>
<feature type="domain" description="ABC transmembrane type-1" evidence="6">
    <location>
        <begin position="1"/>
        <end position="91"/>
    </location>
</feature>
<sequence>MYHKYDHEQVRIQKAEWISTASLNLLNTVQNLVIHVGLLAGSMLCAWLVAENFNIGNRVLTVGDYVLFATYIIQLYMPLNWFGTYYRMIQQSFIDMENMFDLLQEKQEVKDVPGASELVVTKGMIEFSHVGFHYEPSKEILKDVTFVVPPGQTYALVGHSGSGKSTIIRLLFRFYDVTSGTIRIDGQDISQVQQESVRKAIGVVPQDTVLFNNDIRYDH</sequence>
<name>A0A1S3JLE7_LINAN</name>
<gene>
    <name evidence="8" type="primary">LOC106174109</name>
</gene>
<dbReference type="GO" id="GO:0005524">
    <property type="term" value="F:ATP binding"/>
    <property type="evidence" value="ECO:0007669"/>
    <property type="project" value="InterPro"/>
</dbReference>
<comment type="subcellular location">
    <subcellularLocation>
        <location evidence="1">Membrane</location>
        <topology evidence="1">Multi-pass membrane protein</topology>
    </subcellularLocation>
</comment>
<dbReference type="AlphaFoldDB" id="A0A1S3JLE7"/>
<dbReference type="InterPro" id="IPR036640">
    <property type="entry name" value="ABC1_TM_sf"/>
</dbReference>